<evidence type="ECO:0000259" key="1">
    <source>
        <dbReference type="PROSITE" id="PS50883"/>
    </source>
</evidence>
<dbReference type="InterPro" id="IPR013976">
    <property type="entry name" value="HDOD"/>
</dbReference>
<proteinExistence type="predicted"/>
<protein>
    <submittedName>
        <fullName evidence="3">EAL domain-containing protein</fullName>
    </submittedName>
</protein>
<feature type="domain" description="EAL" evidence="1">
    <location>
        <begin position="1"/>
        <end position="202"/>
    </location>
</feature>
<sequence>MFAFIARQPILTGKKEVFAYELLFRNGVNDCFPESLDDDASPSSKEILKLNLEDISCQKQAFINFDKTTLLNGLPEILDPNNIVVEVDHLGNVDDELVNSCKRAKDQGFKIALDHLDDINQSKLLLPFVDIVKLDVMRHPVAHNGDNISMWKDNGVKLIAEHVDTPASFEQCVDLGFDYFQGYFFSRPQAYNKKPLPSSKLSLTSLISECNKSSFDVSAVNEIIEKDAGLSYMLLRFINNPLVNKRHKITSLKHALTYMGEVEVKKFIALLALANLADDKPLELLHLSLVRAKFCDLLAREKCVGDNPPLGFLTGLFSLLDALLDQRMHDAVSQLPIVEEVKHALCGGQNQLAIYLALAKAFESATWLKVKRASDMLMMEQAHCHSLFNEAIVWGNSVRQTLSSHFPVTKTRRTS</sequence>
<evidence type="ECO:0000259" key="2">
    <source>
        <dbReference type="PROSITE" id="PS51833"/>
    </source>
</evidence>
<dbReference type="Proteomes" id="UP001652504">
    <property type="component" value="Unassembled WGS sequence"/>
</dbReference>
<comment type="caution">
    <text evidence="3">The sequence shown here is derived from an EMBL/GenBank/DDBJ whole genome shotgun (WGS) entry which is preliminary data.</text>
</comment>
<dbReference type="RefSeq" id="WP_263711517.1">
    <property type="nucleotide sequence ID" value="NZ_JAOWKX010000003.1"/>
</dbReference>
<dbReference type="InterPro" id="IPR014408">
    <property type="entry name" value="dGMP_Pdiesterase_EAL/HD-GYP"/>
</dbReference>
<dbReference type="PANTHER" id="PTHR33525">
    <property type="match status" value="1"/>
</dbReference>
<dbReference type="Gene3D" id="1.10.3210.10">
    <property type="entry name" value="Hypothetical protein af1432"/>
    <property type="match status" value="1"/>
</dbReference>
<dbReference type="Pfam" id="PF00563">
    <property type="entry name" value="EAL"/>
    <property type="match status" value="1"/>
</dbReference>
<dbReference type="EMBL" id="JAOWKX010000003">
    <property type="protein sequence ID" value="MCV2884290.1"/>
    <property type="molecule type" value="Genomic_DNA"/>
</dbReference>
<evidence type="ECO:0000313" key="3">
    <source>
        <dbReference type="EMBL" id="MCV2884290.1"/>
    </source>
</evidence>
<dbReference type="SUPFAM" id="SSF141868">
    <property type="entry name" value="EAL domain-like"/>
    <property type="match status" value="1"/>
</dbReference>
<dbReference type="SUPFAM" id="SSF109604">
    <property type="entry name" value="HD-domain/PDEase-like"/>
    <property type="match status" value="1"/>
</dbReference>
<dbReference type="InterPro" id="IPR001633">
    <property type="entry name" value="EAL_dom"/>
</dbReference>
<feature type="domain" description="HDOD" evidence="2">
    <location>
        <begin position="196"/>
        <end position="383"/>
    </location>
</feature>
<accession>A0ABT3A6H7</accession>
<keyword evidence="4" id="KW-1185">Reference proteome</keyword>
<dbReference type="PROSITE" id="PS50883">
    <property type="entry name" value="EAL"/>
    <property type="match status" value="1"/>
</dbReference>
<dbReference type="Gene3D" id="3.20.20.450">
    <property type="entry name" value="EAL domain"/>
    <property type="match status" value="1"/>
</dbReference>
<reference evidence="3 4" key="1">
    <citation type="submission" date="2022-10" db="EMBL/GenBank/DDBJ databases">
        <title>Aestuariibacter sp. AA17 isolated from Montipora capitata coral fragment.</title>
        <authorList>
            <person name="Emsley S.A."/>
            <person name="Pfannmuller K.M."/>
            <person name="Loughran R.M."/>
            <person name="Shlafstein M."/>
            <person name="Papke E."/>
            <person name="Saw J.H."/>
            <person name="Ushijima B."/>
            <person name="Videau P."/>
        </authorList>
    </citation>
    <scope>NUCLEOTIDE SEQUENCE [LARGE SCALE GENOMIC DNA]</scope>
    <source>
        <strain evidence="3 4">AA17</strain>
    </source>
</reference>
<name>A0ABT3A6H7_9ALTE</name>
<organism evidence="3 4">
    <name type="scientific">Fluctibacter corallii</name>
    <dbReference type="NCBI Taxonomy" id="2984329"/>
    <lineage>
        <taxon>Bacteria</taxon>
        <taxon>Pseudomonadati</taxon>
        <taxon>Pseudomonadota</taxon>
        <taxon>Gammaproteobacteria</taxon>
        <taxon>Alteromonadales</taxon>
        <taxon>Alteromonadaceae</taxon>
        <taxon>Fluctibacter</taxon>
    </lineage>
</organism>
<dbReference type="PROSITE" id="PS51833">
    <property type="entry name" value="HDOD"/>
    <property type="match status" value="1"/>
</dbReference>
<evidence type="ECO:0000313" key="4">
    <source>
        <dbReference type="Proteomes" id="UP001652504"/>
    </source>
</evidence>
<dbReference type="Pfam" id="PF08668">
    <property type="entry name" value="HDOD"/>
    <property type="match status" value="1"/>
</dbReference>
<dbReference type="InterPro" id="IPR035919">
    <property type="entry name" value="EAL_sf"/>
</dbReference>
<gene>
    <name evidence="3" type="ORF">OE749_06245</name>
</gene>
<dbReference type="InterPro" id="IPR052340">
    <property type="entry name" value="RNase_Y/CdgJ"/>
</dbReference>
<dbReference type="PANTHER" id="PTHR33525:SF4">
    <property type="entry name" value="CYCLIC DI-GMP PHOSPHODIESTERASE CDGJ"/>
    <property type="match status" value="1"/>
</dbReference>
<dbReference type="PIRSF" id="PIRSF003180">
    <property type="entry name" value="DiGMPpdiest_YuxH"/>
    <property type="match status" value="1"/>
</dbReference>